<dbReference type="Pfam" id="PF02615">
    <property type="entry name" value="Ldh_2"/>
    <property type="match status" value="1"/>
</dbReference>
<comment type="caution">
    <text evidence="3">The sequence shown here is derived from an EMBL/GenBank/DDBJ whole genome shotgun (WGS) entry which is preliminary data.</text>
</comment>
<name>A0ABS5ER62_9PROT</name>
<dbReference type="PANTHER" id="PTHR11091">
    <property type="entry name" value="OXIDOREDUCTASE-RELATED"/>
    <property type="match status" value="1"/>
</dbReference>
<gene>
    <name evidence="3" type="ORF">GXW71_00335</name>
</gene>
<accession>A0ABS5ER62</accession>
<dbReference type="Proteomes" id="UP001196870">
    <property type="component" value="Unassembled WGS sequence"/>
</dbReference>
<evidence type="ECO:0000256" key="1">
    <source>
        <dbReference type="ARBA" id="ARBA00006056"/>
    </source>
</evidence>
<evidence type="ECO:0000256" key="2">
    <source>
        <dbReference type="ARBA" id="ARBA00023002"/>
    </source>
</evidence>
<dbReference type="InterPro" id="IPR003767">
    <property type="entry name" value="Malate/L-lactate_DH-like"/>
</dbReference>
<dbReference type="RefSeq" id="WP_211850280.1">
    <property type="nucleotide sequence ID" value="NZ_JAAGBB010000001.1"/>
</dbReference>
<evidence type="ECO:0000313" key="4">
    <source>
        <dbReference type="Proteomes" id="UP001196870"/>
    </source>
</evidence>
<dbReference type="Gene3D" id="3.30.1370.60">
    <property type="entry name" value="Hypothetical oxidoreductase yiak, domain 2"/>
    <property type="match status" value="1"/>
</dbReference>
<dbReference type="PANTHER" id="PTHR11091:SF0">
    <property type="entry name" value="MALATE DEHYDROGENASE"/>
    <property type="match status" value="1"/>
</dbReference>
<dbReference type="InterPro" id="IPR043144">
    <property type="entry name" value="Mal/L-sulf/L-lact_DH-like_ah"/>
</dbReference>
<sequence>MILTEAALAGLIAEALARHGMSARNAVLVAAVVAAAERDGAASHGLLRMPGYIATLKSGWVDGTAEPVVERPAPAIVMVDARNGFAQVAHAAAREAGLAAVREAGMAAICIRDSHHFAALWPDVEPFAEQGLVALTVVNTRSRIVVWGGKRKVLGTNPMAFACPRADAPPFVWDQASSLRAQGEVLLARTEGHRVPEGVGLDAAGKPTTDPAAILDGGALLPFGGHKGAGIAFMIEVLAAALTGGRFGFQDESAKFPGAQTSNAGQFLLLIDPARSAGDAFAGRVSALVAALREAGSERLPGEARQRRREQALRDGIVVPDAAYQRLLAMTQEATG</sequence>
<comment type="similarity">
    <text evidence="1">Belongs to the LDH2/MDH2 oxidoreductase family.</text>
</comment>
<organism evidence="3 4">
    <name type="scientific">Plastoroseomonas hellenica</name>
    <dbReference type="NCBI Taxonomy" id="2687306"/>
    <lineage>
        <taxon>Bacteria</taxon>
        <taxon>Pseudomonadati</taxon>
        <taxon>Pseudomonadota</taxon>
        <taxon>Alphaproteobacteria</taxon>
        <taxon>Acetobacterales</taxon>
        <taxon>Acetobacteraceae</taxon>
        <taxon>Plastoroseomonas</taxon>
    </lineage>
</organism>
<dbReference type="InterPro" id="IPR036111">
    <property type="entry name" value="Mal/L-sulfo/L-lacto_DH-like_sf"/>
</dbReference>
<dbReference type="SUPFAM" id="SSF89733">
    <property type="entry name" value="L-sulfolactate dehydrogenase-like"/>
    <property type="match status" value="1"/>
</dbReference>
<dbReference type="Gene3D" id="1.10.1530.10">
    <property type="match status" value="1"/>
</dbReference>
<keyword evidence="4" id="KW-1185">Reference proteome</keyword>
<proteinExistence type="inferred from homology"/>
<protein>
    <submittedName>
        <fullName evidence="3">Ldh family oxidoreductase</fullName>
    </submittedName>
</protein>
<evidence type="ECO:0000313" key="3">
    <source>
        <dbReference type="EMBL" id="MBR0662789.1"/>
    </source>
</evidence>
<dbReference type="EMBL" id="JAAGBB010000001">
    <property type="protein sequence ID" value="MBR0662789.1"/>
    <property type="molecule type" value="Genomic_DNA"/>
</dbReference>
<keyword evidence="2" id="KW-0560">Oxidoreductase</keyword>
<reference evidence="4" key="1">
    <citation type="journal article" date="2021" name="Syst. Appl. Microbiol.">
        <title>Roseomonas hellenica sp. nov., isolated from roots of wild-growing Alkanna tinctoria.</title>
        <authorList>
            <person name="Rat A."/>
            <person name="Naranjo H.D."/>
            <person name="Lebbe L."/>
            <person name="Cnockaert M."/>
            <person name="Krigas N."/>
            <person name="Grigoriadou K."/>
            <person name="Maloupa E."/>
            <person name="Willems A."/>
        </authorList>
    </citation>
    <scope>NUCLEOTIDE SEQUENCE [LARGE SCALE GENOMIC DNA]</scope>
    <source>
        <strain evidence="4">LMG 31523</strain>
    </source>
</reference>
<dbReference type="InterPro" id="IPR043143">
    <property type="entry name" value="Mal/L-sulf/L-lact_DH-like_NADP"/>
</dbReference>